<dbReference type="OrthoDB" id="4582561at2759"/>
<accession>A0A8H4KVL3</accession>
<reference evidence="2" key="1">
    <citation type="submission" date="2020-01" db="EMBL/GenBank/DDBJ databases">
        <title>Identification and distribution of gene clusters putatively required for synthesis of sphingolipid metabolism inhibitors in phylogenetically diverse species of the filamentous fungus Fusarium.</title>
        <authorList>
            <person name="Kim H.-S."/>
            <person name="Busman M."/>
            <person name="Brown D.W."/>
            <person name="Divon H."/>
            <person name="Uhlig S."/>
            <person name="Proctor R.H."/>
        </authorList>
    </citation>
    <scope>NUCLEOTIDE SEQUENCE</scope>
    <source>
        <strain evidence="2">NRRL 53441</strain>
    </source>
</reference>
<evidence type="ECO:0000256" key="1">
    <source>
        <dbReference type="SAM" id="Phobius"/>
    </source>
</evidence>
<proteinExistence type="predicted"/>
<keyword evidence="1" id="KW-0472">Membrane</keyword>
<keyword evidence="1" id="KW-1133">Transmembrane helix</keyword>
<dbReference type="EMBL" id="JAADJG010000053">
    <property type="protein sequence ID" value="KAF4456533.1"/>
    <property type="molecule type" value="Genomic_DNA"/>
</dbReference>
<evidence type="ECO:0000313" key="3">
    <source>
        <dbReference type="Proteomes" id="UP000605986"/>
    </source>
</evidence>
<feature type="transmembrane region" description="Helical" evidence="1">
    <location>
        <begin position="57"/>
        <end position="80"/>
    </location>
</feature>
<organism evidence="2 3">
    <name type="scientific">Fusarium austroafricanum</name>
    <dbReference type="NCBI Taxonomy" id="2364996"/>
    <lineage>
        <taxon>Eukaryota</taxon>
        <taxon>Fungi</taxon>
        <taxon>Dikarya</taxon>
        <taxon>Ascomycota</taxon>
        <taxon>Pezizomycotina</taxon>
        <taxon>Sordariomycetes</taxon>
        <taxon>Hypocreomycetidae</taxon>
        <taxon>Hypocreales</taxon>
        <taxon>Nectriaceae</taxon>
        <taxon>Fusarium</taxon>
        <taxon>Fusarium concolor species complex</taxon>
    </lineage>
</organism>
<keyword evidence="3" id="KW-1185">Reference proteome</keyword>
<comment type="caution">
    <text evidence="2">The sequence shown here is derived from an EMBL/GenBank/DDBJ whole genome shotgun (WGS) entry which is preliminary data.</text>
</comment>
<dbReference type="Proteomes" id="UP000605986">
    <property type="component" value="Unassembled WGS sequence"/>
</dbReference>
<sequence length="151" mass="16615">MSSVKIDCSQWTELNDISQYIQDLDSKTHFDQRILEPCRNEICNAIYGTGNPDISGIGVACGYVLEITLSVVLSLEVILLKRSDKNNQWYHVAKTVLGAFFESAAYFTLSLQLATITVLVRKDYGISTADLGAIEAHISQSVAVVSMIPLL</sequence>
<keyword evidence="1" id="KW-0812">Transmembrane</keyword>
<name>A0A8H4KVL3_9HYPO</name>
<evidence type="ECO:0000313" key="2">
    <source>
        <dbReference type="EMBL" id="KAF4456533.1"/>
    </source>
</evidence>
<protein>
    <submittedName>
        <fullName evidence="2">Uncharacterized protein</fullName>
    </submittedName>
</protein>
<gene>
    <name evidence="2" type="ORF">F53441_1365</name>
</gene>
<dbReference type="AlphaFoldDB" id="A0A8H4KVL3"/>